<dbReference type="PROSITE" id="PS50109">
    <property type="entry name" value="HIS_KIN"/>
    <property type="match status" value="1"/>
</dbReference>
<dbReference type="SMART" id="SM00065">
    <property type="entry name" value="GAF"/>
    <property type="match status" value="1"/>
</dbReference>
<keyword evidence="5" id="KW-0418">Kinase</keyword>
<keyword evidence="4" id="KW-0808">Transferase</keyword>
<dbReference type="Gene3D" id="3.30.450.40">
    <property type="match status" value="1"/>
</dbReference>
<dbReference type="Gene3D" id="3.30.450.20">
    <property type="entry name" value="PAS domain"/>
    <property type="match status" value="1"/>
</dbReference>
<dbReference type="InterPro" id="IPR036890">
    <property type="entry name" value="HATPase_C_sf"/>
</dbReference>
<dbReference type="InterPro" id="IPR001610">
    <property type="entry name" value="PAC"/>
</dbReference>
<dbReference type="InterPro" id="IPR035965">
    <property type="entry name" value="PAS-like_dom_sf"/>
</dbReference>
<dbReference type="InterPro" id="IPR004358">
    <property type="entry name" value="Sig_transdc_His_kin-like_C"/>
</dbReference>
<evidence type="ECO:0000256" key="5">
    <source>
        <dbReference type="ARBA" id="ARBA00022777"/>
    </source>
</evidence>
<gene>
    <name evidence="9" type="ORF">EOE48_14450</name>
</gene>
<dbReference type="Pfam" id="PF08447">
    <property type="entry name" value="PAS_3"/>
    <property type="match status" value="1"/>
</dbReference>
<dbReference type="EC" id="2.7.13.3" evidence="2"/>
<evidence type="ECO:0000256" key="1">
    <source>
        <dbReference type="ARBA" id="ARBA00000085"/>
    </source>
</evidence>
<dbReference type="InterPro" id="IPR005467">
    <property type="entry name" value="His_kinase_dom"/>
</dbReference>
<proteinExistence type="predicted"/>
<dbReference type="InterPro" id="IPR003018">
    <property type="entry name" value="GAF"/>
</dbReference>
<dbReference type="SMART" id="SM00388">
    <property type="entry name" value="HisKA"/>
    <property type="match status" value="1"/>
</dbReference>
<dbReference type="Pfam" id="PF13185">
    <property type="entry name" value="GAF_2"/>
    <property type="match status" value="1"/>
</dbReference>
<evidence type="ECO:0000256" key="2">
    <source>
        <dbReference type="ARBA" id="ARBA00012438"/>
    </source>
</evidence>
<evidence type="ECO:0000259" key="7">
    <source>
        <dbReference type="PROSITE" id="PS50112"/>
    </source>
</evidence>
<feature type="domain" description="PAC" evidence="8">
    <location>
        <begin position="242"/>
        <end position="294"/>
    </location>
</feature>
<accession>A0A3S2YQR9</accession>
<evidence type="ECO:0000256" key="3">
    <source>
        <dbReference type="ARBA" id="ARBA00022553"/>
    </source>
</evidence>
<dbReference type="EMBL" id="SACP01000013">
    <property type="protein sequence ID" value="RVU17238.1"/>
    <property type="molecule type" value="Genomic_DNA"/>
</dbReference>
<keyword evidence="10" id="KW-1185">Reference proteome</keyword>
<dbReference type="CDD" id="cd00082">
    <property type="entry name" value="HisKA"/>
    <property type="match status" value="1"/>
</dbReference>
<evidence type="ECO:0000313" key="10">
    <source>
        <dbReference type="Proteomes" id="UP000286997"/>
    </source>
</evidence>
<feature type="domain" description="Histidine kinase" evidence="6">
    <location>
        <begin position="305"/>
        <end position="530"/>
    </location>
</feature>
<evidence type="ECO:0000256" key="4">
    <source>
        <dbReference type="ARBA" id="ARBA00022679"/>
    </source>
</evidence>
<keyword evidence="3" id="KW-0597">Phosphoprotein</keyword>
<dbReference type="PRINTS" id="PR00344">
    <property type="entry name" value="BCTRLSENSOR"/>
</dbReference>
<dbReference type="CDD" id="cd00130">
    <property type="entry name" value="PAS"/>
    <property type="match status" value="1"/>
</dbReference>
<organism evidence="9 10">
    <name type="scientific">Methylobacterium oryzihabitans</name>
    <dbReference type="NCBI Taxonomy" id="2499852"/>
    <lineage>
        <taxon>Bacteria</taxon>
        <taxon>Pseudomonadati</taxon>
        <taxon>Pseudomonadota</taxon>
        <taxon>Alphaproteobacteria</taxon>
        <taxon>Hyphomicrobiales</taxon>
        <taxon>Methylobacteriaceae</taxon>
        <taxon>Methylobacterium</taxon>
    </lineage>
</organism>
<comment type="catalytic activity">
    <reaction evidence="1">
        <text>ATP + protein L-histidine = ADP + protein N-phospho-L-histidine.</text>
        <dbReference type="EC" id="2.7.13.3"/>
    </reaction>
</comment>
<feature type="domain" description="PAS" evidence="7">
    <location>
        <begin position="169"/>
        <end position="239"/>
    </location>
</feature>
<dbReference type="InterPro" id="IPR052162">
    <property type="entry name" value="Sensor_kinase/Photoreceptor"/>
</dbReference>
<dbReference type="Pfam" id="PF02518">
    <property type="entry name" value="HATPase_c"/>
    <property type="match status" value="1"/>
</dbReference>
<dbReference type="PROSITE" id="PS50112">
    <property type="entry name" value="PAS"/>
    <property type="match status" value="1"/>
</dbReference>
<evidence type="ECO:0000313" key="9">
    <source>
        <dbReference type="EMBL" id="RVU17238.1"/>
    </source>
</evidence>
<sequence length="531" mass="56864">MNRVGLALSSELDRQRLGQAVIEAATRLTGAAYGALFERVPASVDAPERWHLLSLAGAPLESFTRFGLPRATGLFAPTFRADGPVRSDDILADPRYGSLGGMPQGHLPVRSYLALPVVSRTGTTLGALLFGHPEPRRFGDREQTLVAGLAGQAAVALDNAALFESVRRSQDRFAAAVQAVRGVLWTNDAGGRMAGDQPGWSALTGQGPQQYRGYGWAEAVHPDDRAASVEAWNAAVAGRRLFAHEHRVRRHDGIWRTFAIKAVPVVEPDGTLREWVGVHTDITEQRAAEAALRESNDEIQRYAYIVSHDLRAPLVNIMGFTSEIEASRGDIAAALAGHPEAGRIDADLAESLGFIKAAITKMDGLINAILRLSREGRRSFHPEPLDMTAVMHDLADAQRHQAAAAGASVEIGPLPEIVADRVAVGQIFGNLLDNAIKYLEDGRPGRIAVTGAVVEGQAVFRVADNGRGIAASDHARVFELFRRSGRQDRPGEGIGLAHVRTLARALGGQIDLASVVGAGTTFTVTLPLRQP</sequence>
<reference evidence="9 10" key="1">
    <citation type="submission" date="2019-01" db="EMBL/GenBank/DDBJ databases">
        <authorList>
            <person name="Chen W.-M."/>
        </authorList>
    </citation>
    <scope>NUCLEOTIDE SEQUENCE [LARGE SCALE GENOMIC DNA]</scope>
    <source>
        <strain evidence="9 10">TER-1</strain>
    </source>
</reference>
<dbReference type="InterPro" id="IPR003661">
    <property type="entry name" value="HisK_dim/P_dom"/>
</dbReference>
<dbReference type="InterPro" id="IPR013655">
    <property type="entry name" value="PAS_fold_3"/>
</dbReference>
<dbReference type="SUPFAM" id="SSF55781">
    <property type="entry name" value="GAF domain-like"/>
    <property type="match status" value="1"/>
</dbReference>
<dbReference type="SMART" id="SM00387">
    <property type="entry name" value="HATPase_c"/>
    <property type="match status" value="1"/>
</dbReference>
<evidence type="ECO:0000259" key="8">
    <source>
        <dbReference type="PROSITE" id="PS50113"/>
    </source>
</evidence>
<dbReference type="GO" id="GO:0000155">
    <property type="term" value="F:phosphorelay sensor kinase activity"/>
    <property type="evidence" value="ECO:0007669"/>
    <property type="project" value="InterPro"/>
</dbReference>
<dbReference type="PROSITE" id="PS50113">
    <property type="entry name" value="PAC"/>
    <property type="match status" value="1"/>
</dbReference>
<dbReference type="Gene3D" id="3.30.565.10">
    <property type="entry name" value="Histidine kinase-like ATPase, C-terminal domain"/>
    <property type="match status" value="1"/>
</dbReference>
<protein>
    <recommendedName>
        <fullName evidence="2">histidine kinase</fullName>
        <ecNumber evidence="2">2.7.13.3</ecNumber>
    </recommendedName>
</protein>
<dbReference type="SUPFAM" id="SSF47384">
    <property type="entry name" value="Homodimeric domain of signal transducing histidine kinase"/>
    <property type="match status" value="1"/>
</dbReference>
<name>A0A3S2YQR9_9HYPH</name>
<dbReference type="InterPro" id="IPR029016">
    <property type="entry name" value="GAF-like_dom_sf"/>
</dbReference>
<dbReference type="SUPFAM" id="SSF55785">
    <property type="entry name" value="PYP-like sensor domain (PAS domain)"/>
    <property type="match status" value="1"/>
</dbReference>
<comment type="caution">
    <text evidence="9">The sequence shown here is derived from an EMBL/GenBank/DDBJ whole genome shotgun (WGS) entry which is preliminary data.</text>
</comment>
<dbReference type="Gene3D" id="1.10.287.130">
    <property type="match status" value="1"/>
</dbReference>
<dbReference type="InterPro" id="IPR000700">
    <property type="entry name" value="PAS-assoc_C"/>
</dbReference>
<dbReference type="NCBIfam" id="TIGR00229">
    <property type="entry name" value="sensory_box"/>
    <property type="match status" value="1"/>
</dbReference>
<dbReference type="Proteomes" id="UP000286997">
    <property type="component" value="Unassembled WGS sequence"/>
</dbReference>
<dbReference type="PANTHER" id="PTHR43304">
    <property type="entry name" value="PHYTOCHROME-LIKE PROTEIN CPH1"/>
    <property type="match status" value="1"/>
</dbReference>
<dbReference type="PANTHER" id="PTHR43304:SF1">
    <property type="entry name" value="PAC DOMAIN-CONTAINING PROTEIN"/>
    <property type="match status" value="1"/>
</dbReference>
<evidence type="ECO:0000259" key="6">
    <source>
        <dbReference type="PROSITE" id="PS50109"/>
    </source>
</evidence>
<dbReference type="SUPFAM" id="SSF55874">
    <property type="entry name" value="ATPase domain of HSP90 chaperone/DNA topoisomerase II/histidine kinase"/>
    <property type="match status" value="1"/>
</dbReference>
<dbReference type="AlphaFoldDB" id="A0A3S2YQR9"/>
<dbReference type="InterPro" id="IPR000014">
    <property type="entry name" value="PAS"/>
</dbReference>
<dbReference type="InterPro" id="IPR036097">
    <property type="entry name" value="HisK_dim/P_sf"/>
</dbReference>
<dbReference type="InterPro" id="IPR003594">
    <property type="entry name" value="HATPase_dom"/>
</dbReference>
<dbReference type="OrthoDB" id="9810730at2"/>
<dbReference type="SMART" id="SM00086">
    <property type="entry name" value="PAC"/>
    <property type="match status" value="1"/>
</dbReference>